<dbReference type="Pfam" id="PF07690">
    <property type="entry name" value="MFS_1"/>
    <property type="match status" value="1"/>
</dbReference>
<evidence type="ECO:0000313" key="8">
    <source>
        <dbReference type="Proteomes" id="UP000191522"/>
    </source>
</evidence>
<dbReference type="GO" id="GO:0022857">
    <property type="term" value="F:transmembrane transporter activity"/>
    <property type="evidence" value="ECO:0007669"/>
    <property type="project" value="InterPro"/>
</dbReference>
<gene>
    <name evidence="7" type="ORF">PENDEC_c002G05180</name>
</gene>
<sequence length="513" mass="56811">MDSSQESVFLKLRPSHDSSYVQSILDHYELEFTSNGKLIRWSSSNKRHPRNWSTSRKTFDTSVITFLDLFTTAISTAGSTTADHAAHEFGIGRTFSVFLFVSLYLIGQCIGGTIFPSYSEASGRKSLYIISASLYSIFCVIVGVVPHIAGVAIGRFFSGFLSAIPTIIVAGSIEDMYNSKHRVWLIFLWALVANMGLTLGPIMSTYITVHLSWHWMFYIAAIVTAIIALALFGIRESRPSLLLEREVAKVRKETGISTLKALNPDHTPDLRTFARQAFLRPIHLFFTEPIVFMVSIMSAVAFAMIYLFTEALPLVYESMGFSEESSNLPFIAISIGLLLGLLTRIKDHHMVHKHEEQDLPLEPEDKLLGFSIGAPMLAGGLWWFAWTIPPLVPNVNWFVSTLALVLIGYACNEFDAVLAGYLADSYLSYAGSGFAALSMLRSLMSAAFPLFAEQMFDGLGANVASSILAAVATVFCIAPPILTRFGKKIRARSKFARYSLEVYQENAVDKNGY</sequence>
<dbReference type="EMBL" id="MDYL01000002">
    <property type="protein sequence ID" value="OQD77508.1"/>
    <property type="molecule type" value="Genomic_DNA"/>
</dbReference>
<dbReference type="Gene3D" id="1.20.1250.20">
    <property type="entry name" value="MFS general substrate transporter like domains"/>
    <property type="match status" value="1"/>
</dbReference>
<feature type="transmembrane region" description="Helical" evidence="5">
    <location>
        <begin position="152"/>
        <end position="171"/>
    </location>
</feature>
<dbReference type="InterPro" id="IPR036259">
    <property type="entry name" value="MFS_trans_sf"/>
</dbReference>
<dbReference type="PANTHER" id="PTHR23502">
    <property type="entry name" value="MAJOR FACILITATOR SUPERFAMILY"/>
    <property type="match status" value="1"/>
</dbReference>
<evidence type="ECO:0000256" key="2">
    <source>
        <dbReference type="ARBA" id="ARBA00022692"/>
    </source>
</evidence>
<protein>
    <recommendedName>
        <fullName evidence="6">Major facilitator superfamily (MFS) profile domain-containing protein</fullName>
    </recommendedName>
</protein>
<feature type="transmembrane region" description="Helical" evidence="5">
    <location>
        <begin position="463"/>
        <end position="482"/>
    </location>
</feature>
<keyword evidence="4 5" id="KW-0472">Membrane</keyword>
<comment type="subcellular location">
    <subcellularLocation>
        <location evidence="1">Membrane</location>
        <topology evidence="1">Multi-pass membrane protein</topology>
    </subcellularLocation>
</comment>
<keyword evidence="3 5" id="KW-1133">Transmembrane helix</keyword>
<feature type="transmembrane region" description="Helical" evidence="5">
    <location>
        <begin position="328"/>
        <end position="346"/>
    </location>
</feature>
<dbReference type="OrthoDB" id="5410178at2759"/>
<dbReference type="Proteomes" id="UP000191522">
    <property type="component" value="Unassembled WGS sequence"/>
</dbReference>
<dbReference type="PANTHER" id="PTHR23502:SF157">
    <property type="entry name" value="MAJOR FACILITATOR SUPERFAMILY (MFS) PROFILE DOMAIN-CONTAINING PROTEIN-RELATED"/>
    <property type="match status" value="1"/>
</dbReference>
<dbReference type="PROSITE" id="PS50850">
    <property type="entry name" value="MFS"/>
    <property type="match status" value="1"/>
</dbReference>
<dbReference type="SUPFAM" id="SSF103473">
    <property type="entry name" value="MFS general substrate transporter"/>
    <property type="match status" value="1"/>
</dbReference>
<feature type="domain" description="Major facilitator superfamily (MFS) profile" evidence="6">
    <location>
        <begin position="57"/>
        <end position="484"/>
    </location>
</feature>
<evidence type="ECO:0000256" key="5">
    <source>
        <dbReference type="SAM" id="Phobius"/>
    </source>
</evidence>
<accession>A0A1V6PKE3</accession>
<dbReference type="InterPro" id="IPR011701">
    <property type="entry name" value="MFS"/>
</dbReference>
<feature type="transmembrane region" description="Helical" evidence="5">
    <location>
        <begin position="290"/>
        <end position="308"/>
    </location>
</feature>
<keyword evidence="8" id="KW-1185">Reference proteome</keyword>
<keyword evidence="2 5" id="KW-0812">Transmembrane</keyword>
<evidence type="ECO:0000313" key="7">
    <source>
        <dbReference type="EMBL" id="OQD77508.1"/>
    </source>
</evidence>
<evidence type="ECO:0000259" key="6">
    <source>
        <dbReference type="PROSITE" id="PS50850"/>
    </source>
</evidence>
<reference evidence="8" key="1">
    <citation type="journal article" date="2017" name="Nat. Microbiol.">
        <title>Global analysis of biosynthetic gene clusters reveals vast potential of secondary metabolite production in Penicillium species.</title>
        <authorList>
            <person name="Nielsen J.C."/>
            <person name="Grijseels S."/>
            <person name="Prigent S."/>
            <person name="Ji B."/>
            <person name="Dainat J."/>
            <person name="Nielsen K.F."/>
            <person name="Frisvad J.C."/>
            <person name="Workman M."/>
            <person name="Nielsen J."/>
        </authorList>
    </citation>
    <scope>NUCLEOTIDE SEQUENCE [LARGE SCALE GENOMIC DNA]</scope>
    <source>
        <strain evidence="8">IBT 11843</strain>
    </source>
</reference>
<dbReference type="InterPro" id="IPR020846">
    <property type="entry name" value="MFS_dom"/>
</dbReference>
<dbReference type="FunFam" id="1.20.1250.20:FF:000475">
    <property type="entry name" value="MFS multidrug transporter, putative"/>
    <property type="match status" value="1"/>
</dbReference>
<feature type="transmembrane region" description="Helical" evidence="5">
    <location>
        <begin position="183"/>
        <end position="203"/>
    </location>
</feature>
<comment type="caution">
    <text evidence="7">The sequence shown here is derived from an EMBL/GenBank/DDBJ whole genome shotgun (WGS) entry which is preliminary data.</text>
</comment>
<feature type="transmembrane region" description="Helical" evidence="5">
    <location>
        <begin position="426"/>
        <end position="451"/>
    </location>
</feature>
<feature type="transmembrane region" description="Helical" evidence="5">
    <location>
        <begin position="127"/>
        <end position="146"/>
    </location>
</feature>
<organism evidence="7 8">
    <name type="scientific">Penicillium decumbens</name>
    <dbReference type="NCBI Taxonomy" id="69771"/>
    <lineage>
        <taxon>Eukaryota</taxon>
        <taxon>Fungi</taxon>
        <taxon>Dikarya</taxon>
        <taxon>Ascomycota</taxon>
        <taxon>Pezizomycotina</taxon>
        <taxon>Eurotiomycetes</taxon>
        <taxon>Eurotiomycetidae</taxon>
        <taxon>Eurotiales</taxon>
        <taxon>Aspergillaceae</taxon>
        <taxon>Penicillium</taxon>
    </lineage>
</organism>
<dbReference type="OMA" id="CAYLTDT"/>
<evidence type="ECO:0000256" key="3">
    <source>
        <dbReference type="ARBA" id="ARBA00022989"/>
    </source>
</evidence>
<dbReference type="AlphaFoldDB" id="A0A1V6PKE3"/>
<dbReference type="GO" id="GO:0016020">
    <property type="term" value="C:membrane"/>
    <property type="evidence" value="ECO:0007669"/>
    <property type="project" value="UniProtKB-SubCell"/>
</dbReference>
<evidence type="ECO:0000256" key="1">
    <source>
        <dbReference type="ARBA" id="ARBA00004141"/>
    </source>
</evidence>
<feature type="transmembrane region" description="Helical" evidence="5">
    <location>
        <begin position="95"/>
        <end position="115"/>
    </location>
</feature>
<feature type="transmembrane region" description="Helical" evidence="5">
    <location>
        <begin position="215"/>
        <end position="234"/>
    </location>
</feature>
<evidence type="ECO:0000256" key="4">
    <source>
        <dbReference type="ARBA" id="ARBA00023136"/>
    </source>
</evidence>
<feature type="transmembrane region" description="Helical" evidence="5">
    <location>
        <begin position="367"/>
        <end position="385"/>
    </location>
</feature>
<name>A0A1V6PKE3_PENDC</name>
<dbReference type="STRING" id="69771.A0A1V6PKE3"/>
<proteinExistence type="predicted"/>
<feature type="transmembrane region" description="Helical" evidence="5">
    <location>
        <begin position="397"/>
        <end position="414"/>
    </location>
</feature>